<sequence length="425" mass="43704">MEFELPRGIRGAVRTTLETNARGTPRPSPSRPQPHAVLPPELGAIATRPELEAHAPWEGREQGGPRAQRCGGGRPPAPPWPHAEEEGAAGAGAQRGRAAGAAQISRAGEPRRGLGVAASRAGAEEPGGGSRGGARPRGGGASRPPPLRGSPARAAPARLLRPCSVARGGDGVAASVRRRVADSASAWPPRHGTPCWLPPPSRKPSRGGDVVHTGQAGEGKGRPARRGREDRGAPARREAARCLLHLPRPAPAAPPSRARLRGARPHRGGAELALGGAARSPACCCGAELARAGLACTAAERSVYLRRREAAAGGRGGELGGCQLRGLSSMGGDEQGRCRLAGPPLCRHAAAAAQPRRVCPAAHRRASRSAPAQQGNGGRRGTPRPSAAAARHRPLRPAVAGATRKGGREGERGGPRWEREWGGRG</sequence>
<reference evidence="2" key="1">
    <citation type="submission" date="2020-05" db="EMBL/GenBank/DDBJ databases">
        <title>WGS assembly of Panicum virgatum.</title>
        <authorList>
            <person name="Lovell J.T."/>
            <person name="Jenkins J."/>
            <person name="Shu S."/>
            <person name="Juenger T.E."/>
            <person name="Schmutz J."/>
        </authorList>
    </citation>
    <scope>NUCLEOTIDE SEQUENCE</scope>
    <source>
        <strain evidence="2">AP13</strain>
    </source>
</reference>
<feature type="compositionally biased region" description="Basic and acidic residues" evidence="1">
    <location>
        <begin position="49"/>
        <end position="63"/>
    </location>
</feature>
<dbReference type="Proteomes" id="UP000823388">
    <property type="component" value="Chromosome 1K"/>
</dbReference>
<dbReference type="AlphaFoldDB" id="A0A8T0XBU0"/>
<evidence type="ECO:0000313" key="3">
    <source>
        <dbReference type="Proteomes" id="UP000823388"/>
    </source>
</evidence>
<evidence type="ECO:0000256" key="1">
    <source>
        <dbReference type="SAM" id="MobiDB-lite"/>
    </source>
</evidence>
<dbReference type="EMBL" id="CM029037">
    <property type="protein sequence ID" value="KAG2658962.1"/>
    <property type="molecule type" value="Genomic_DNA"/>
</dbReference>
<feature type="compositionally biased region" description="Basic and acidic residues" evidence="1">
    <location>
        <begin position="226"/>
        <end position="237"/>
    </location>
</feature>
<feature type="compositionally biased region" description="Low complexity" evidence="1">
    <location>
        <begin position="149"/>
        <end position="175"/>
    </location>
</feature>
<organism evidence="2 3">
    <name type="scientific">Panicum virgatum</name>
    <name type="common">Blackwell switchgrass</name>
    <dbReference type="NCBI Taxonomy" id="38727"/>
    <lineage>
        <taxon>Eukaryota</taxon>
        <taxon>Viridiplantae</taxon>
        <taxon>Streptophyta</taxon>
        <taxon>Embryophyta</taxon>
        <taxon>Tracheophyta</taxon>
        <taxon>Spermatophyta</taxon>
        <taxon>Magnoliopsida</taxon>
        <taxon>Liliopsida</taxon>
        <taxon>Poales</taxon>
        <taxon>Poaceae</taxon>
        <taxon>PACMAD clade</taxon>
        <taxon>Panicoideae</taxon>
        <taxon>Panicodae</taxon>
        <taxon>Paniceae</taxon>
        <taxon>Panicinae</taxon>
        <taxon>Panicum</taxon>
        <taxon>Panicum sect. Hiantes</taxon>
    </lineage>
</organism>
<feature type="region of interest" description="Disordered" evidence="1">
    <location>
        <begin position="357"/>
        <end position="425"/>
    </location>
</feature>
<proteinExistence type="predicted"/>
<feature type="compositionally biased region" description="Low complexity" evidence="1">
    <location>
        <begin position="91"/>
        <end position="107"/>
    </location>
</feature>
<feature type="compositionally biased region" description="Gly residues" evidence="1">
    <location>
        <begin position="125"/>
        <end position="141"/>
    </location>
</feature>
<gene>
    <name evidence="2" type="ORF">PVAP13_1KG325005</name>
</gene>
<keyword evidence="3" id="KW-1185">Reference proteome</keyword>
<comment type="caution">
    <text evidence="2">The sequence shown here is derived from an EMBL/GenBank/DDBJ whole genome shotgun (WGS) entry which is preliminary data.</text>
</comment>
<feature type="compositionally biased region" description="Basic and acidic residues" evidence="1">
    <location>
        <begin position="406"/>
        <end position="425"/>
    </location>
</feature>
<accession>A0A8T0XBU0</accession>
<protein>
    <submittedName>
        <fullName evidence="2">Uncharacterized protein</fullName>
    </submittedName>
</protein>
<evidence type="ECO:0000313" key="2">
    <source>
        <dbReference type="EMBL" id="KAG2658962.1"/>
    </source>
</evidence>
<name>A0A8T0XBU0_PANVG</name>
<feature type="region of interest" description="Disordered" evidence="1">
    <location>
        <begin position="1"/>
        <end position="237"/>
    </location>
</feature>